<proteinExistence type="predicted"/>
<gene>
    <name evidence="1" type="ORF">EZS28_025735</name>
</gene>
<comment type="caution">
    <text evidence="1">The sequence shown here is derived from an EMBL/GenBank/DDBJ whole genome shotgun (WGS) entry which is preliminary data.</text>
</comment>
<dbReference type="Proteomes" id="UP000324800">
    <property type="component" value="Unassembled WGS sequence"/>
</dbReference>
<dbReference type="AlphaFoldDB" id="A0A5J4V8C0"/>
<organism evidence="1 2">
    <name type="scientific">Streblomastix strix</name>
    <dbReference type="NCBI Taxonomy" id="222440"/>
    <lineage>
        <taxon>Eukaryota</taxon>
        <taxon>Metamonada</taxon>
        <taxon>Preaxostyla</taxon>
        <taxon>Oxymonadida</taxon>
        <taxon>Streblomastigidae</taxon>
        <taxon>Streblomastix</taxon>
    </lineage>
</organism>
<name>A0A5J4V8C0_9EUKA</name>
<evidence type="ECO:0000313" key="2">
    <source>
        <dbReference type="Proteomes" id="UP000324800"/>
    </source>
</evidence>
<dbReference type="EMBL" id="SNRW01008950">
    <property type="protein sequence ID" value="KAA6378739.1"/>
    <property type="molecule type" value="Genomic_DNA"/>
</dbReference>
<evidence type="ECO:0000313" key="1">
    <source>
        <dbReference type="EMBL" id="KAA6378739.1"/>
    </source>
</evidence>
<sequence length="76" mass="8791">MKCFILKFQNDLGACKVFIKTLNVGNKIVRVRFVVSSVLGLIPGCDIDAPRIYLPGIYLLIEIYQEFEMNQEEFLY</sequence>
<protein>
    <submittedName>
        <fullName evidence="1">Uncharacterized protein</fullName>
    </submittedName>
</protein>
<reference evidence="1 2" key="1">
    <citation type="submission" date="2019-03" db="EMBL/GenBank/DDBJ databases">
        <title>Single cell metagenomics reveals metabolic interactions within the superorganism composed of flagellate Streblomastix strix and complex community of Bacteroidetes bacteria on its surface.</title>
        <authorList>
            <person name="Treitli S.C."/>
            <person name="Kolisko M."/>
            <person name="Husnik F."/>
            <person name="Keeling P."/>
            <person name="Hampl V."/>
        </authorList>
    </citation>
    <scope>NUCLEOTIDE SEQUENCE [LARGE SCALE GENOMIC DNA]</scope>
    <source>
        <strain evidence="1">ST1C</strain>
    </source>
</reference>
<accession>A0A5J4V8C0</accession>